<feature type="compositionally biased region" description="Acidic residues" evidence="1">
    <location>
        <begin position="16"/>
        <end position="27"/>
    </location>
</feature>
<name>A0A1I8B0Q2_MELHA</name>
<accession>A0A1I8B0Q2</accession>
<dbReference type="WBParaSite" id="MhA1_Contig118.frz3.gene9">
    <property type="protein sequence ID" value="MhA1_Contig118.frz3.gene9"/>
    <property type="gene ID" value="MhA1_Contig118.frz3.gene9"/>
</dbReference>
<proteinExistence type="predicted"/>
<reference evidence="3" key="1">
    <citation type="submission" date="2016-11" db="UniProtKB">
        <authorList>
            <consortium name="WormBaseParasite"/>
        </authorList>
    </citation>
    <scope>IDENTIFICATION</scope>
</reference>
<feature type="region of interest" description="Disordered" evidence="1">
    <location>
        <begin position="1"/>
        <end position="27"/>
    </location>
</feature>
<evidence type="ECO:0000256" key="1">
    <source>
        <dbReference type="SAM" id="MobiDB-lite"/>
    </source>
</evidence>
<evidence type="ECO:0000313" key="3">
    <source>
        <dbReference type="WBParaSite" id="MhA1_Contig118.frz3.gene9"/>
    </source>
</evidence>
<dbReference type="Proteomes" id="UP000095281">
    <property type="component" value="Unplaced"/>
</dbReference>
<feature type="compositionally biased region" description="Low complexity" evidence="1">
    <location>
        <begin position="1"/>
        <end position="15"/>
    </location>
</feature>
<dbReference type="AlphaFoldDB" id="A0A1I8B0Q2"/>
<keyword evidence="2" id="KW-1185">Reference proteome</keyword>
<sequence length="88" mass="9242">MAKGSIATVASSTTISDEENDDSEDFEDGKCIPDILLATTGHGKNSLIKTAAGRIAIAAAISKVIGSEQNKKIIITPIPEEKEEEGKE</sequence>
<protein>
    <submittedName>
        <fullName evidence="3">Alba domain-containing protein</fullName>
    </submittedName>
</protein>
<evidence type="ECO:0000313" key="2">
    <source>
        <dbReference type="Proteomes" id="UP000095281"/>
    </source>
</evidence>
<organism evidence="2 3">
    <name type="scientific">Meloidogyne hapla</name>
    <name type="common">Root-knot nematode worm</name>
    <dbReference type="NCBI Taxonomy" id="6305"/>
    <lineage>
        <taxon>Eukaryota</taxon>
        <taxon>Metazoa</taxon>
        <taxon>Ecdysozoa</taxon>
        <taxon>Nematoda</taxon>
        <taxon>Chromadorea</taxon>
        <taxon>Rhabditida</taxon>
        <taxon>Tylenchina</taxon>
        <taxon>Tylenchomorpha</taxon>
        <taxon>Tylenchoidea</taxon>
        <taxon>Meloidogynidae</taxon>
        <taxon>Meloidogyninae</taxon>
        <taxon>Meloidogyne</taxon>
    </lineage>
</organism>